<evidence type="ECO:0000256" key="1">
    <source>
        <dbReference type="ARBA" id="ARBA00004123"/>
    </source>
</evidence>
<dbReference type="InterPro" id="IPR051132">
    <property type="entry name" value="3-5_Exonuclease_domain"/>
</dbReference>
<evidence type="ECO:0000256" key="3">
    <source>
        <dbReference type="ARBA" id="ARBA00022723"/>
    </source>
</evidence>
<evidence type="ECO:0000259" key="11">
    <source>
        <dbReference type="SMART" id="SM00474"/>
    </source>
</evidence>
<dbReference type="InterPro" id="IPR012337">
    <property type="entry name" value="RNaseH-like_sf"/>
</dbReference>
<keyword evidence="13" id="KW-1185">Reference proteome</keyword>
<accession>A0ABR1GC36</accession>
<feature type="domain" description="3'-5' exonuclease" evidence="11">
    <location>
        <begin position="41"/>
        <end position="217"/>
    </location>
</feature>
<keyword evidence="4" id="KW-0378">Hydrolase</keyword>
<comment type="caution">
    <text evidence="12">The sequence shown here is derived from an EMBL/GenBank/DDBJ whole genome shotgun (WGS) entry which is preliminary data.</text>
</comment>
<evidence type="ECO:0000256" key="9">
    <source>
        <dbReference type="ARBA" id="ARBA00042761"/>
    </source>
</evidence>
<evidence type="ECO:0000256" key="8">
    <source>
        <dbReference type="ARBA" id="ARBA00040531"/>
    </source>
</evidence>
<keyword evidence="6" id="KW-0460">Magnesium</keyword>
<dbReference type="SUPFAM" id="SSF53098">
    <property type="entry name" value="Ribonuclease H-like"/>
    <property type="match status" value="1"/>
</dbReference>
<evidence type="ECO:0000256" key="10">
    <source>
        <dbReference type="SAM" id="MobiDB-lite"/>
    </source>
</evidence>
<reference evidence="12 13" key="1">
    <citation type="submission" date="2024-03" db="EMBL/GenBank/DDBJ databases">
        <title>Aureococcus anophagefferens CCMP1851 and Kratosvirus quantuckense: Draft genome of a second virus-susceptible host strain in the model system.</title>
        <authorList>
            <person name="Chase E."/>
            <person name="Truchon A.R."/>
            <person name="Schepens W."/>
            <person name="Wilhelm S.W."/>
        </authorList>
    </citation>
    <scope>NUCLEOTIDE SEQUENCE [LARGE SCALE GENOMIC DNA]</scope>
    <source>
        <strain evidence="12 13">CCMP1851</strain>
    </source>
</reference>
<feature type="region of interest" description="Disordered" evidence="10">
    <location>
        <begin position="234"/>
        <end position="253"/>
    </location>
</feature>
<evidence type="ECO:0000313" key="13">
    <source>
        <dbReference type="Proteomes" id="UP001363151"/>
    </source>
</evidence>
<evidence type="ECO:0000313" key="12">
    <source>
        <dbReference type="EMBL" id="KAK7253685.1"/>
    </source>
</evidence>
<dbReference type="PANTHER" id="PTHR13620:SF109">
    <property type="entry name" value="3'-5' EXONUCLEASE"/>
    <property type="match status" value="1"/>
</dbReference>
<evidence type="ECO:0000256" key="5">
    <source>
        <dbReference type="ARBA" id="ARBA00022839"/>
    </source>
</evidence>
<dbReference type="Gene3D" id="3.30.420.10">
    <property type="entry name" value="Ribonuclease H-like superfamily/Ribonuclease H"/>
    <property type="match status" value="1"/>
</dbReference>
<dbReference type="SMART" id="SM00474">
    <property type="entry name" value="35EXOc"/>
    <property type="match status" value="1"/>
</dbReference>
<dbReference type="Proteomes" id="UP001363151">
    <property type="component" value="Unassembled WGS sequence"/>
</dbReference>
<dbReference type="PANTHER" id="PTHR13620">
    <property type="entry name" value="3-5 EXONUCLEASE"/>
    <property type="match status" value="1"/>
</dbReference>
<evidence type="ECO:0000256" key="4">
    <source>
        <dbReference type="ARBA" id="ARBA00022801"/>
    </source>
</evidence>
<sequence>MRASTVCTMAVGTPAAAEKKAATDKENDDALLAVATLTRTPILITDHVEADAAVTEIVTALQQPGARKVIAVDCEWIGEQKLGADVVQIAASTGPLYVFHVARMRHFPRGLKQLLADEAFAKVGCCLWVDRGRLKHNGAPLSPIVELAHLARDRGIIKGSRASLKELARVVLLRRLPKGPAQTSNWKQALDADQLAYAALDVEVTVAIHAALIALPAPAATPEDLAELAAATARKVREPPKKKAKPLPKGQKTMAAFFKPKA</sequence>
<keyword evidence="2" id="KW-0540">Nuclease</keyword>
<organism evidence="12 13">
    <name type="scientific">Aureococcus anophagefferens</name>
    <name type="common">Harmful bloom alga</name>
    <dbReference type="NCBI Taxonomy" id="44056"/>
    <lineage>
        <taxon>Eukaryota</taxon>
        <taxon>Sar</taxon>
        <taxon>Stramenopiles</taxon>
        <taxon>Ochrophyta</taxon>
        <taxon>Pelagophyceae</taxon>
        <taxon>Pelagomonadales</taxon>
        <taxon>Pelagomonadaceae</taxon>
        <taxon>Aureococcus</taxon>
    </lineage>
</organism>
<gene>
    <name evidence="12" type="ORF">SO694_00002251</name>
</gene>
<evidence type="ECO:0000256" key="7">
    <source>
        <dbReference type="ARBA" id="ARBA00023242"/>
    </source>
</evidence>
<keyword evidence="3" id="KW-0479">Metal-binding</keyword>
<evidence type="ECO:0000256" key="6">
    <source>
        <dbReference type="ARBA" id="ARBA00022842"/>
    </source>
</evidence>
<dbReference type="EMBL" id="JBBJCI010000034">
    <property type="protein sequence ID" value="KAK7253685.1"/>
    <property type="molecule type" value="Genomic_DNA"/>
</dbReference>
<protein>
    <recommendedName>
        <fullName evidence="8">3'-5' exonuclease</fullName>
    </recommendedName>
    <alternativeName>
        <fullName evidence="9">Werner Syndrome-like exonuclease</fullName>
    </alternativeName>
</protein>
<evidence type="ECO:0000256" key="2">
    <source>
        <dbReference type="ARBA" id="ARBA00022722"/>
    </source>
</evidence>
<name>A0ABR1GC36_AURAN</name>
<keyword evidence="7" id="KW-0539">Nucleus</keyword>
<dbReference type="Pfam" id="PF01612">
    <property type="entry name" value="DNA_pol_A_exo1"/>
    <property type="match status" value="1"/>
</dbReference>
<comment type="subcellular location">
    <subcellularLocation>
        <location evidence="1">Nucleus</location>
    </subcellularLocation>
</comment>
<dbReference type="InterPro" id="IPR036397">
    <property type="entry name" value="RNaseH_sf"/>
</dbReference>
<keyword evidence="5" id="KW-0269">Exonuclease</keyword>
<dbReference type="InterPro" id="IPR002562">
    <property type="entry name" value="3'-5'_exonuclease_dom"/>
</dbReference>
<proteinExistence type="predicted"/>